<sequence precursor="true">MTSPHDLGWIARTVGGTLSGPPGATQEELAALAVTGPVVFDSRDAAAGALFVAFPGEAADGHDFVQAAVDKGAVAVLAAPDDAYRKPWTARGSVPTVTVGDGDLLRALSALATAHLARLPRTTVIGLTGSAGKTTTKDLIGRLTRELGPTVAPKGSFNNELGFPITVLRTDEDTRYLVAEMGARGIGHIKHLTTIAPPRIGVVLNVGSAHLGEFGSVEAIAEAKGELAAAVPESGNCNPDRDGVAILNADDARVRGMAARTKGRVVLFGESPDADVRAEDVRVGSDGRASFTLLYRDGEGPHRYPVALRLVGEHQVSNALAAAATGLELGLAGEKVAEVLSAAEPDSKWRMAIGESADGVTVLNDAYNANPESMRAALKTLATMARARPGARSWAVLGTMAELGDDSAVEHDAVGRLAVRLNIAQTVAVGAGAAAIHSGASMEGSYNGESVAVPDADAALAFVRAGARPGDVVLVKASRAIGLEALAAALLDRAVDAHGDSGDSDGDFIQGAGDGDAPQARGAGGGVR</sequence>
<dbReference type="KEGG" id="cai:Caci_1658"/>
<evidence type="ECO:0000256" key="9">
    <source>
        <dbReference type="ARBA" id="ARBA00023316"/>
    </source>
</evidence>
<protein>
    <recommendedName>
        <fullName evidence="10 11">UDP-N-acetylmuramoyl-tripeptide--D-alanyl-D-alanine ligase</fullName>
        <ecNumber evidence="10 11">6.3.2.10</ecNumber>
    </recommendedName>
    <alternativeName>
        <fullName evidence="10">D-alanyl-D-alanine-adding enzyme</fullName>
    </alternativeName>
</protein>
<feature type="binding site" evidence="10">
    <location>
        <begin position="129"/>
        <end position="135"/>
    </location>
    <ligand>
        <name>ATP</name>
        <dbReference type="ChEBI" id="CHEBI:30616"/>
    </ligand>
</feature>
<organism evidence="16 17">
    <name type="scientific">Catenulispora acidiphila (strain DSM 44928 / JCM 14897 / NBRC 102108 / NRRL B-24433 / ID139908)</name>
    <dbReference type="NCBI Taxonomy" id="479433"/>
    <lineage>
        <taxon>Bacteria</taxon>
        <taxon>Bacillati</taxon>
        <taxon>Actinomycetota</taxon>
        <taxon>Actinomycetes</taxon>
        <taxon>Catenulisporales</taxon>
        <taxon>Catenulisporaceae</taxon>
        <taxon>Catenulispora</taxon>
    </lineage>
</organism>
<evidence type="ECO:0000313" key="17">
    <source>
        <dbReference type="Proteomes" id="UP000000851"/>
    </source>
</evidence>
<keyword evidence="7 10" id="KW-0573">Peptidoglycan synthesis</keyword>
<keyword evidence="17" id="KW-1185">Reference proteome</keyword>
<dbReference type="Gene3D" id="3.40.1190.10">
    <property type="entry name" value="Mur-like, catalytic domain"/>
    <property type="match status" value="1"/>
</dbReference>
<reference evidence="16 17" key="1">
    <citation type="journal article" date="2009" name="Stand. Genomic Sci.">
        <title>Complete genome sequence of Catenulispora acidiphila type strain (ID 139908).</title>
        <authorList>
            <person name="Copeland A."/>
            <person name="Lapidus A."/>
            <person name="Glavina Del Rio T."/>
            <person name="Nolan M."/>
            <person name="Lucas S."/>
            <person name="Chen F."/>
            <person name="Tice H."/>
            <person name="Cheng J.F."/>
            <person name="Bruce D."/>
            <person name="Goodwin L."/>
            <person name="Pitluck S."/>
            <person name="Mikhailova N."/>
            <person name="Pati A."/>
            <person name="Ivanova N."/>
            <person name="Mavromatis K."/>
            <person name="Chen A."/>
            <person name="Palaniappan K."/>
            <person name="Chain P."/>
            <person name="Land M."/>
            <person name="Hauser L."/>
            <person name="Chang Y.J."/>
            <person name="Jeffries C.D."/>
            <person name="Chertkov O."/>
            <person name="Brettin T."/>
            <person name="Detter J.C."/>
            <person name="Han C."/>
            <person name="Ali Z."/>
            <person name="Tindall B.J."/>
            <person name="Goker M."/>
            <person name="Bristow J."/>
            <person name="Eisen J.A."/>
            <person name="Markowitz V."/>
            <person name="Hugenholtz P."/>
            <person name="Kyrpides N.C."/>
            <person name="Klenk H.P."/>
        </authorList>
    </citation>
    <scope>NUCLEOTIDE SEQUENCE [LARGE SCALE GENOMIC DNA]</scope>
    <source>
        <strain evidence="17">DSM 44928 / JCM 14897 / NBRC 102108 / NRRL B-24433 / ID139908</strain>
    </source>
</reference>
<dbReference type="InterPro" id="IPR036565">
    <property type="entry name" value="Mur-like_cat_sf"/>
</dbReference>
<dbReference type="EMBL" id="CP001700">
    <property type="protein sequence ID" value="ACU70579.1"/>
    <property type="molecule type" value="Genomic_DNA"/>
</dbReference>
<dbReference type="InterPro" id="IPR051046">
    <property type="entry name" value="MurCDEF_CellWall_CoF430Synth"/>
</dbReference>
<dbReference type="GO" id="GO:0008766">
    <property type="term" value="F:UDP-N-acetylmuramoylalanyl-D-glutamyl-2,6-diaminopimelate-D-alanyl-D-alanine ligase activity"/>
    <property type="evidence" value="ECO:0007669"/>
    <property type="project" value="RHEA"/>
</dbReference>
<proteinExistence type="inferred from homology"/>
<dbReference type="GO" id="GO:0051301">
    <property type="term" value="P:cell division"/>
    <property type="evidence" value="ECO:0007669"/>
    <property type="project" value="UniProtKB-KW"/>
</dbReference>
<keyword evidence="6 10" id="KW-0133">Cell shape</keyword>
<dbReference type="GO" id="GO:0005737">
    <property type="term" value="C:cytoplasm"/>
    <property type="evidence" value="ECO:0007669"/>
    <property type="project" value="UniProtKB-SubCell"/>
</dbReference>
<dbReference type="SUPFAM" id="SSF63418">
    <property type="entry name" value="MurE/MurF N-terminal domain"/>
    <property type="match status" value="1"/>
</dbReference>
<dbReference type="InterPro" id="IPR013221">
    <property type="entry name" value="Mur_ligase_cen"/>
</dbReference>
<keyword evidence="9 10" id="KW-0961">Cell wall biogenesis/degradation</keyword>
<dbReference type="InterPro" id="IPR005863">
    <property type="entry name" value="UDP-N-AcMur_synth"/>
</dbReference>
<feature type="domain" description="Mur ligase N-terminal catalytic" evidence="13">
    <location>
        <begin position="40"/>
        <end position="82"/>
    </location>
</feature>
<keyword evidence="1 10" id="KW-0963">Cytoplasm</keyword>
<name>C7QBK2_CATAD</name>
<evidence type="ECO:0000259" key="14">
    <source>
        <dbReference type="Pfam" id="PF02875"/>
    </source>
</evidence>
<evidence type="ECO:0000256" key="8">
    <source>
        <dbReference type="ARBA" id="ARBA00023306"/>
    </source>
</evidence>
<dbReference type="STRING" id="479433.Caci_1658"/>
<dbReference type="SUPFAM" id="SSF53244">
    <property type="entry name" value="MurD-like peptide ligases, peptide-binding domain"/>
    <property type="match status" value="1"/>
</dbReference>
<dbReference type="AlphaFoldDB" id="C7QBK2"/>
<dbReference type="UniPathway" id="UPA00219"/>
<dbReference type="InterPro" id="IPR036615">
    <property type="entry name" value="Mur_ligase_C_dom_sf"/>
</dbReference>
<dbReference type="InParanoid" id="C7QBK2"/>
<keyword evidence="5 10" id="KW-0067">ATP-binding</keyword>
<dbReference type="NCBIfam" id="TIGR01143">
    <property type="entry name" value="murF"/>
    <property type="match status" value="1"/>
</dbReference>
<evidence type="ECO:0000256" key="11">
    <source>
        <dbReference type="RuleBase" id="RU004136"/>
    </source>
</evidence>
<dbReference type="Pfam" id="PF02875">
    <property type="entry name" value="Mur_ligase_C"/>
    <property type="match status" value="1"/>
</dbReference>
<evidence type="ECO:0000259" key="13">
    <source>
        <dbReference type="Pfam" id="PF01225"/>
    </source>
</evidence>
<dbReference type="InterPro" id="IPR000713">
    <property type="entry name" value="Mur_ligase_N"/>
</dbReference>
<comment type="similarity">
    <text evidence="10">Belongs to the MurCDEF family. MurF subfamily.</text>
</comment>
<evidence type="ECO:0000259" key="15">
    <source>
        <dbReference type="Pfam" id="PF08245"/>
    </source>
</evidence>
<dbReference type="SUPFAM" id="SSF53623">
    <property type="entry name" value="MurD-like peptide ligases, catalytic domain"/>
    <property type="match status" value="1"/>
</dbReference>
<comment type="catalytic activity">
    <reaction evidence="10 11">
        <text>D-alanyl-D-alanine + UDP-N-acetyl-alpha-D-muramoyl-L-alanyl-gamma-D-glutamyl-meso-2,6-diaminopimelate + ATP = UDP-N-acetyl-alpha-D-muramoyl-L-alanyl-gamma-D-glutamyl-meso-2,6-diaminopimeloyl-D-alanyl-D-alanine + ADP + phosphate + H(+)</text>
        <dbReference type="Rhea" id="RHEA:28374"/>
        <dbReference type="ChEBI" id="CHEBI:15378"/>
        <dbReference type="ChEBI" id="CHEBI:30616"/>
        <dbReference type="ChEBI" id="CHEBI:43474"/>
        <dbReference type="ChEBI" id="CHEBI:57822"/>
        <dbReference type="ChEBI" id="CHEBI:61386"/>
        <dbReference type="ChEBI" id="CHEBI:83905"/>
        <dbReference type="ChEBI" id="CHEBI:456216"/>
        <dbReference type="EC" id="6.3.2.10"/>
    </reaction>
</comment>
<keyword evidence="2 10" id="KW-0436">Ligase</keyword>
<dbReference type="HOGENOM" id="CLU_031507_0_0_11"/>
<evidence type="ECO:0000256" key="12">
    <source>
        <dbReference type="SAM" id="MobiDB-lite"/>
    </source>
</evidence>
<evidence type="ECO:0000256" key="2">
    <source>
        <dbReference type="ARBA" id="ARBA00022598"/>
    </source>
</evidence>
<gene>
    <name evidence="10" type="primary">murF</name>
    <name evidence="16" type="ordered locus">Caci_1658</name>
</gene>
<feature type="domain" description="Mur ligase central" evidence="15">
    <location>
        <begin position="128"/>
        <end position="325"/>
    </location>
</feature>
<keyword evidence="4 10" id="KW-0547">Nucleotide-binding</keyword>
<evidence type="ECO:0000256" key="10">
    <source>
        <dbReference type="HAMAP-Rule" id="MF_02019"/>
    </source>
</evidence>
<dbReference type="GO" id="GO:0009252">
    <property type="term" value="P:peptidoglycan biosynthetic process"/>
    <property type="evidence" value="ECO:0007669"/>
    <property type="project" value="UniProtKB-UniRule"/>
</dbReference>
<dbReference type="InterPro" id="IPR035911">
    <property type="entry name" value="MurE/MurF_N"/>
</dbReference>
<feature type="domain" description="Mur ligase C-terminal" evidence="14">
    <location>
        <begin position="350"/>
        <end position="479"/>
    </location>
</feature>
<dbReference type="Gene3D" id="3.90.190.20">
    <property type="entry name" value="Mur ligase, C-terminal domain"/>
    <property type="match status" value="1"/>
</dbReference>
<evidence type="ECO:0000256" key="1">
    <source>
        <dbReference type="ARBA" id="ARBA00022490"/>
    </source>
</evidence>
<evidence type="ECO:0000256" key="6">
    <source>
        <dbReference type="ARBA" id="ARBA00022960"/>
    </source>
</evidence>
<dbReference type="EC" id="6.3.2.10" evidence="10 11"/>
<evidence type="ECO:0000256" key="7">
    <source>
        <dbReference type="ARBA" id="ARBA00022984"/>
    </source>
</evidence>
<evidence type="ECO:0000256" key="4">
    <source>
        <dbReference type="ARBA" id="ARBA00022741"/>
    </source>
</evidence>
<dbReference type="Pfam" id="PF08245">
    <property type="entry name" value="Mur_ligase_M"/>
    <property type="match status" value="1"/>
</dbReference>
<comment type="pathway">
    <text evidence="10 11">Cell wall biogenesis; peptidoglycan biosynthesis.</text>
</comment>
<dbReference type="GO" id="GO:0071555">
    <property type="term" value="P:cell wall organization"/>
    <property type="evidence" value="ECO:0007669"/>
    <property type="project" value="UniProtKB-KW"/>
</dbReference>
<evidence type="ECO:0000256" key="5">
    <source>
        <dbReference type="ARBA" id="ARBA00022840"/>
    </source>
</evidence>
<dbReference type="Gene3D" id="3.40.1390.10">
    <property type="entry name" value="MurE/MurF, N-terminal domain"/>
    <property type="match status" value="1"/>
</dbReference>
<dbReference type="Pfam" id="PF01225">
    <property type="entry name" value="Mur_ligase"/>
    <property type="match status" value="1"/>
</dbReference>
<dbReference type="GO" id="GO:0008360">
    <property type="term" value="P:regulation of cell shape"/>
    <property type="evidence" value="ECO:0007669"/>
    <property type="project" value="UniProtKB-KW"/>
</dbReference>
<dbReference type="InterPro" id="IPR004101">
    <property type="entry name" value="Mur_ligase_C"/>
</dbReference>
<dbReference type="GO" id="GO:0047480">
    <property type="term" value="F:UDP-N-acetylmuramoyl-tripeptide-D-alanyl-D-alanine ligase activity"/>
    <property type="evidence" value="ECO:0007669"/>
    <property type="project" value="UniProtKB-UniRule"/>
</dbReference>
<dbReference type="Proteomes" id="UP000000851">
    <property type="component" value="Chromosome"/>
</dbReference>
<evidence type="ECO:0000313" key="16">
    <source>
        <dbReference type="EMBL" id="ACU70579.1"/>
    </source>
</evidence>
<comment type="subcellular location">
    <subcellularLocation>
        <location evidence="10 11">Cytoplasm</location>
    </subcellularLocation>
</comment>
<comment type="function">
    <text evidence="10 11">Involved in cell wall formation. Catalyzes the final step in the synthesis of UDP-N-acetylmuramoyl-pentapeptide, the precursor of murein.</text>
</comment>
<dbReference type="HAMAP" id="MF_02019">
    <property type="entry name" value="MurF"/>
    <property type="match status" value="1"/>
</dbReference>
<dbReference type="PANTHER" id="PTHR43024">
    <property type="entry name" value="UDP-N-ACETYLMURAMOYL-TRIPEPTIDE--D-ALANYL-D-ALANINE LIGASE"/>
    <property type="match status" value="1"/>
</dbReference>
<keyword evidence="3 10" id="KW-0132">Cell division</keyword>
<keyword evidence="8 10" id="KW-0131">Cell cycle</keyword>
<dbReference type="eggNOG" id="COG0770">
    <property type="taxonomic scope" value="Bacteria"/>
</dbReference>
<feature type="region of interest" description="Disordered" evidence="12">
    <location>
        <begin position="502"/>
        <end position="528"/>
    </location>
</feature>
<evidence type="ECO:0000256" key="3">
    <source>
        <dbReference type="ARBA" id="ARBA00022618"/>
    </source>
</evidence>
<dbReference type="GO" id="GO:0005524">
    <property type="term" value="F:ATP binding"/>
    <property type="evidence" value="ECO:0007669"/>
    <property type="project" value="UniProtKB-UniRule"/>
</dbReference>
<dbReference type="FunCoup" id="C7QBK2">
    <property type="interactions" value="34"/>
</dbReference>
<accession>C7QBK2</accession>
<dbReference type="PANTHER" id="PTHR43024:SF1">
    <property type="entry name" value="UDP-N-ACETYLMURAMOYL-TRIPEPTIDE--D-ALANYL-D-ALANINE LIGASE"/>
    <property type="match status" value="1"/>
</dbReference>